<keyword evidence="2" id="KW-1185">Reference proteome</keyword>
<accession>A0A5C5X2K0</accession>
<dbReference type="Proteomes" id="UP000317243">
    <property type="component" value="Unassembled WGS sequence"/>
</dbReference>
<gene>
    <name evidence="1" type="ORF">KOR42_06150</name>
</gene>
<dbReference type="RefSeq" id="WP_146507114.1">
    <property type="nucleotide sequence ID" value="NZ_SIHI01000001.1"/>
</dbReference>
<proteinExistence type="predicted"/>
<reference evidence="1 2" key="1">
    <citation type="submission" date="2019-02" db="EMBL/GenBank/DDBJ databases">
        <title>Deep-cultivation of Planctomycetes and their phenomic and genomic characterization uncovers novel biology.</title>
        <authorList>
            <person name="Wiegand S."/>
            <person name="Jogler M."/>
            <person name="Boedeker C."/>
            <person name="Pinto D."/>
            <person name="Vollmers J."/>
            <person name="Rivas-Marin E."/>
            <person name="Kohn T."/>
            <person name="Peeters S.H."/>
            <person name="Heuer A."/>
            <person name="Rast P."/>
            <person name="Oberbeckmann S."/>
            <person name="Bunk B."/>
            <person name="Jeske O."/>
            <person name="Meyerdierks A."/>
            <person name="Storesund J.E."/>
            <person name="Kallscheuer N."/>
            <person name="Luecker S."/>
            <person name="Lage O.M."/>
            <person name="Pohl T."/>
            <person name="Merkel B.J."/>
            <person name="Hornburger P."/>
            <person name="Mueller R.-W."/>
            <person name="Bruemmer F."/>
            <person name="Labrenz M."/>
            <person name="Spormann A.M."/>
            <person name="Op Den Camp H."/>
            <person name="Overmann J."/>
            <person name="Amann R."/>
            <person name="Jetten M.S.M."/>
            <person name="Mascher T."/>
            <person name="Medema M.H."/>
            <person name="Devos D.P."/>
            <person name="Kaster A.-K."/>
            <person name="Ovreas L."/>
            <person name="Rohde M."/>
            <person name="Galperin M.Y."/>
            <person name="Jogler C."/>
        </authorList>
    </citation>
    <scope>NUCLEOTIDE SEQUENCE [LARGE SCALE GENOMIC DNA]</scope>
    <source>
        <strain evidence="1 2">KOR42</strain>
    </source>
</reference>
<dbReference type="EMBL" id="SIHI01000001">
    <property type="protein sequence ID" value="TWT57257.1"/>
    <property type="molecule type" value="Genomic_DNA"/>
</dbReference>
<protein>
    <submittedName>
        <fullName evidence="1">Uncharacterized protein</fullName>
    </submittedName>
</protein>
<evidence type="ECO:0000313" key="2">
    <source>
        <dbReference type="Proteomes" id="UP000317243"/>
    </source>
</evidence>
<name>A0A5C5X2K0_9PLAN</name>
<organism evidence="1 2">
    <name type="scientific">Thalassoglobus neptunius</name>
    <dbReference type="NCBI Taxonomy" id="1938619"/>
    <lineage>
        <taxon>Bacteria</taxon>
        <taxon>Pseudomonadati</taxon>
        <taxon>Planctomycetota</taxon>
        <taxon>Planctomycetia</taxon>
        <taxon>Planctomycetales</taxon>
        <taxon>Planctomycetaceae</taxon>
        <taxon>Thalassoglobus</taxon>
    </lineage>
</organism>
<sequence length="279" mass="31047">MSVLGFYEKAARRGRLENGILTAQRIFQLKTSLGDKENIAVQDFRLPSIGSLHDVYSACWCNSIDWQQQGNSAEWTVTCNYSSERELNEDPTAEPAEITWDGESYTEVVFVDINGDAIVNSAGDYFVDPTPTREKTHLIAKIKKNVSALPTWVLSYRDVVNSGAINIDGLPIGAKLAMIRRPLIGPWQERNDIPFRELTIDVHIHPRGWKLEPMDVGFREKDGSDRIQIKDGNDDEPTTPVPLDGSGNVLANPTPSNVVFLDFEVCDPVDFTILPGISS</sequence>
<evidence type="ECO:0000313" key="1">
    <source>
        <dbReference type="EMBL" id="TWT57257.1"/>
    </source>
</evidence>
<comment type="caution">
    <text evidence="1">The sequence shown here is derived from an EMBL/GenBank/DDBJ whole genome shotgun (WGS) entry which is preliminary data.</text>
</comment>
<dbReference type="AlphaFoldDB" id="A0A5C5X2K0"/>